<reference evidence="3 4" key="1">
    <citation type="submission" date="2011-08" db="EMBL/GenBank/DDBJ databases">
        <authorList>
            <person name="Weinstock G."/>
            <person name="Sodergren E."/>
            <person name="Clifton S."/>
            <person name="Fulton L."/>
            <person name="Fulton B."/>
            <person name="Courtney L."/>
            <person name="Fronick C."/>
            <person name="Harrison M."/>
            <person name="Strong C."/>
            <person name="Farmer C."/>
            <person name="Delahaunty K."/>
            <person name="Markovic C."/>
            <person name="Hall O."/>
            <person name="Minx P."/>
            <person name="Tomlinson C."/>
            <person name="Mitreva M."/>
            <person name="Hou S."/>
            <person name="Chen J."/>
            <person name="Wollam A."/>
            <person name="Pepin K.H."/>
            <person name="Johnson M."/>
            <person name="Bhonagiri V."/>
            <person name="Zhang X."/>
            <person name="Suruliraj S."/>
            <person name="Warren W."/>
            <person name="Chinwalla A."/>
            <person name="Mardis E.R."/>
            <person name="Wilson R.K."/>
        </authorList>
    </citation>
    <scope>NUCLEOTIDE SEQUENCE [LARGE SCALE GENOMIC DNA]</scope>
    <source>
        <strain evidence="3 4">ATCC 51873</strain>
    </source>
</reference>
<dbReference type="InterPro" id="IPR051396">
    <property type="entry name" value="Bact_Antivir_Def_Nuclease"/>
</dbReference>
<dbReference type="InterPro" id="IPR041685">
    <property type="entry name" value="AAA_GajA/Old/RecF-like"/>
</dbReference>
<organism evidence="3 4">
    <name type="scientific">Hafnia alvei ATCC 51873</name>
    <dbReference type="NCBI Taxonomy" id="1002364"/>
    <lineage>
        <taxon>Bacteria</taxon>
        <taxon>Pseudomonadati</taxon>
        <taxon>Pseudomonadota</taxon>
        <taxon>Gammaproteobacteria</taxon>
        <taxon>Enterobacterales</taxon>
        <taxon>Hafniaceae</taxon>
        <taxon>Hafnia</taxon>
    </lineage>
</organism>
<dbReference type="InterPro" id="IPR038729">
    <property type="entry name" value="Rad50/SbcC_AAA"/>
</dbReference>
<dbReference type="Gene3D" id="3.40.50.300">
    <property type="entry name" value="P-loop containing nucleotide triphosphate hydrolases"/>
    <property type="match status" value="1"/>
</dbReference>
<dbReference type="EMBL" id="AGCI01000096">
    <property type="protein sequence ID" value="EHM39313.1"/>
    <property type="molecule type" value="Genomic_DNA"/>
</dbReference>
<accession>G9YBF7</accession>
<dbReference type="PATRIC" id="fig|1002364.3.peg.3546"/>
<dbReference type="InterPro" id="IPR027417">
    <property type="entry name" value="P-loop_NTPase"/>
</dbReference>
<dbReference type="AlphaFoldDB" id="G9YBF7"/>
<dbReference type="PANTHER" id="PTHR43581:SF2">
    <property type="entry name" value="EXCINUCLEASE ATPASE SUBUNIT"/>
    <property type="match status" value="1"/>
</dbReference>
<comment type="caution">
    <text evidence="3">The sequence shown here is derived from an EMBL/GenBank/DDBJ whole genome shotgun (WGS) entry which is preliminary data.</text>
</comment>
<proteinExistence type="predicted"/>
<evidence type="ECO:0000259" key="1">
    <source>
        <dbReference type="Pfam" id="PF13175"/>
    </source>
</evidence>
<evidence type="ECO:0000313" key="4">
    <source>
        <dbReference type="Proteomes" id="UP000005959"/>
    </source>
</evidence>
<sequence>MTHQIAINEKKMKTKLDKLMQSRALEPFIRHIRFPVYKNLSAGTRIDFEYPITALVGQNGTNKSSVLRALYGAPNGYSLGNLWFSTSVDEIDDGGRSRFIYGYYDRATNSIVEVIKSRIKKGNDPDYWEPSRPLAADGMEKMPEKRVSVNQLGTRWKAIDKEVVYVDFRATISAFDKLFYHSDFDKISSKDHLRRRSVDLLKVINDELKSYKPYKGKHEKIFRNEKLNKDKIDKISQILGRTYTSIRIVEHSLFTSKKSTTVILESEALHYSEAFAGSGEFAVVVLVNKVLEATANSLILLDEPEVSLHPAAQTKVMDFLFECCLKFKHQVVISTHSSSIVRTLPKCAIKLFTLNKVIGNVDVLQNINPEESFFYIGDNINKKTIFVEDKLAKIVVEKALRSIGDGFFSTFNVNYAPSGAASLLNNIAIPMFLSKKNDVVFLLDGDQNQNEEFMLSKDIPEGDDDKLDIIIKKILGMDIKIPCDGHNGKPNQPQLVKSQRGFLDFAHNYISYLPMNTPEEFLLNNISGDYKLIYDDINKNNLSPKEIFEEICKCDIDQEYVSSDDIFNTQQRILSKIALNAPELKSINDMLQQFIEYGIIGR</sequence>
<dbReference type="SUPFAM" id="SSF52540">
    <property type="entry name" value="P-loop containing nucleoside triphosphate hydrolases"/>
    <property type="match status" value="1"/>
</dbReference>
<evidence type="ECO:0000313" key="3">
    <source>
        <dbReference type="EMBL" id="EHM39313.1"/>
    </source>
</evidence>
<evidence type="ECO:0000259" key="2">
    <source>
        <dbReference type="Pfam" id="PF13476"/>
    </source>
</evidence>
<dbReference type="Proteomes" id="UP000005959">
    <property type="component" value="Unassembled WGS sequence"/>
</dbReference>
<feature type="domain" description="Endonuclease GajA/Old nuclease/RecF-like AAA" evidence="1">
    <location>
        <begin position="294"/>
        <end position="341"/>
    </location>
</feature>
<name>G9YBF7_HAFAL</name>
<dbReference type="HOGENOM" id="CLU_031183_0_0_6"/>
<feature type="domain" description="Rad50/SbcC-type AAA" evidence="2">
    <location>
        <begin position="44"/>
        <end position="237"/>
    </location>
</feature>
<dbReference type="Pfam" id="PF13476">
    <property type="entry name" value="AAA_23"/>
    <property type="match status" value="1"/>
</dbReference>
<dbReference type="CDD" id="cd00267">
    <property type="entry name" value="ABC_ATPase"/>
    <property type="match status" value="1"/>
</dbReference>
<dbReference type="PANTHER" id="PTHR43581">
    <property type="entry name" value="ATP/GTP PHOSPHATASE"/>
    <property type="match status" value="1"/>
</dbReference>
<protein>
    <submittedName>
        <fullName evidence="3">Uncharacterized protein</fullName>
    </submittedName>
</protein>
<dbReference type="Pfam" id="PF13175">
    <property type="entry name" value="AAA_15"/>
    <property type="match status" value="1"/>
</dbReference>
<gene>
    <name evidence="3" type="ORF">HMPREF0454_03937</name>
</gene>